<protein>
    <recommendedName>
        <fullName evidence="4">Integrase</fullName>
    </recommendedName>
</protein>
<reference evidence="2 3" key="1">
    <citation type="submission" date="2016-10" db="EMBL/GenBank/DDBJ databases">
        <title>Pseudomonas lactis sp. nov. and Pseudomonas paralactis sp. nov., isolated from bovine raw milk.</title>
        <authorList>
            <person name="Von Neubeck M."/>
            <person name="Huptas C."/>
            <person name="Glueck C."/>
            <person name="Krewinkel M."/>
            <person name="Stoeckel M."/>
            <person name="Stressler T."/>
            <person name="Fischer L."/>
            <person name="Hinrichs J."/>
            <person name="Scherer S."/>
            <person name="Wenning M."/>
        </authorList>
    </citation>
    <scope>NUCLEOTIDE SEQUENCE [LARGE SCALE GENOMIC DNA]</scope>
    <source>
        <strain evidence="2 3">DSM 18862</strain>
    </source>
</reference>
<dbReference type="Proteomes" id="UP000188559">
    <property type="component" value="Unassembled WGS sequence"/>
</dbReference>
<dbReference type="SUPFAM" id="SSF56349">
    <property type="entry name" value="DNA breaking-rejoining enzymes"/>
    <property type="match status" value="1"/>
</dbReference>
<name>A0A1V2JQD2_PSEAZ</name>
<dbReference type="InterPro" id="IPR010998">
    <property type="entry name" value="Integrase_recombinase_N"/>
</dbReference>
<keyword evidence="3" id="KW-1185">Reference proteome</keyword>
<keyword evidence="1" id="KW-0238">DNA-binding</keyword>
<evidence type="ECO:0008006" key="4">
    <source>
        <dbReference type="Google" id="ProtNLM"/>
    </source>
</evidence>
<gene>
    <name evidence="2" type="ORF">BLL37_09195</name>
</gene>
<comment type="caution">
    <text evidence="2">The sequence shown here is derived from an EMBL/GenBank/DDBJ whole genome shotgun (WGS) entry which is preliminary data.</text>
</comment>
<dbReference type="GO" id="GO:0003677">
    <property type="term" value="F:DNA binding"/>
    <property type="evidence" value="ECO:0007669"/>
    <property type="project" value="UniProtKB-KW"/>
</dbReference>
<evidence type="ECO:0000256" key="1">
    <source>
        <dbReference type="ARBA" id="ARBA00023125"/>
    </source>
</evidence>
<proteinExistence type="predicted"/>
<evidence type="ECO:0000313" key="3">
    <source>
        <dbReference type="Proteomes" id="UP000188559"/>
    </source>
</evidence>
<dbReference type="Gene3D" id="1.10.150.130">
    <property type="match status" value="1"/>
</dbReference>
<organism evidence="2 3">
    <name type="scientific">Pseudomonas azotoformans</name>
    <dbReference type="NCBI Taxonomy" id="47878"/>
    <lineage>
        <taxon>Bacteria</taxon>
        <taxon>Pseudomonadati</taxon>
        <taxon>Pseudomonadota</taxon>
        <taxon>Gammaproteobacteria</taxon>
        <taxon>Pseudomonadales</taxon>
        <taxon>Pseudomonadaceae</taxon>
        <taxon>Pseudomonas</taxon>
    </lineage>
</organism>
<dbReference type="InterPro" id="IPR011010">
    <property type="entry name" value="DNA_brk_join_enz"/>
</dbReference>
<sequence length="350" mass="38833">MLELARPYLYRRQGRYTLRVRPLGSKETLSVSLKTTNRQSALATAAHLLGTLRAFHLDTPDATWQDLKENLLDIAKDILKTRSVWDQFGDTRLVYRDVRKDLNEISSTEPLSIDQARAVSYGKRITTAGERRDEGDMGPILAIIAELGEGEGRNDWKPEISVPSVVETAPASKTLTFKTLADTYLEERKEDVKASSMRSMKACCDILVGVLGEMDMATHSRADLVGVRETLKEGRKPVTVNKIVTQMTTILNWAVDNGHIKQAFGKKLQLTKGAESGRIPFSQEQIATLIDHANCLPADDWKRWALTLGVISGARIGEIHQLTTPDILEIDGVLVMEAGLSSMRSTFTKA</sequence>
<evidence type="ECO:0000313" key="2">
    <source>
        <dbReference type="EMBL" id="ONH47026.1"/>
    </source>
</evidence>
<accession>A0A1V2JQD2</accession>
<dbReference type="AlphaFoldDB" id="A0A1V2JQD2"/>
<dbReference type="EMBL" id="MNPV01000002">
    <property type="protein sequence ID" value="ONH47026.1"/>
    <property type="molecule type" value="Genomic_DNA"/>
</dbReference>